<dbReference type="Pfam" id="PF11994">
    <property type="entry name" value="DUF3489"/>
    <property type="match status" value="1"/>
</dbReference>
<protein>
    <recommendedName>
        <fullName evidence="1">DUF6900 domain-containing protein</fullName>
    </recommendedName>
</protein>
<organism evidence="2 3">
    <name type="scientific">Magnetococcus marinus (strain ATCC BAA-1437 / JCM 17883 / MC-1)</name>
    <dbReference type="NCBI Taxonomy" id="156889"/>
    <lineage>
        <taxon>Bacteria</taxon>
        <taxon>Pseudomonadati</taxon>
        <taxon>Pseudomonadota</taxon>
        <taxon>Magnetococcia</taxon>
        <taxon>Magnetococcales</taxon>
        <taxon>Magnetococcaceae</taxon>
        <taxon>Magnetococcus</taxon>
    </lineage>
</organism>
<dbReference type="RefSeq" id="WP_011714330.1">
    <property type="nucleotide sequence ID" value="NC_008576.1"/>
</dbReference>
<dbReference type="OrthoDB" id="7206991at2"/>
<dbReference type="InterPro" id="IPR021880">
    <property type="entry name" value="DUF3489"/>
</dbReference>
<dbReference type="eggNOG" id="COG1846">
    <property type="taxonomic scope" value="Bacteria"/>
</dbReference>
<dbReference type="STRING" id="156889.Mmc1_2751"/>
<dbReference type="EMBL" id="CP000471">
    <property type="protein sequence ID" value="ABK45244.1"/>
    <property type="molecule type" value="Genomic_DNA"/>
</dbReference>
<proteinExistence type="predicted"/>
<dbReference type="Proteomes" id="UP000002586">
    <property type="component" value="Chromosome"/>
</dbReference>
<name>A0LBA1_MAGMM</name>
<dbReference type="KEGG" id="mgm:Mmc1_2751"/>
<evidence type="ECO:0000313" key="3">
    <source>
        <dbReference type="Proteomes" id="UP000002586"/>
    </source>
</evidence>
<dbReference type="Pfam" id="PF21841">
    <property type="entry name" value="DUF6900"/>
    <property type="match status" value="1"/>
</dbReference>
<dbReference type="HOGENOM" id="CLU_102158_1_0_5"/>
<gene>
    <name evidence="2" type="ordered locus">Mmc1_2751</name>
</gene>
<dbReference type="InterPro" id="IPR054195">
    <property type="entry name" value="DUF6900"/>
</dbReference>
<feature type="domain" description="DUF6900" evidence="1">
    <location>
        <begin position="103"/>
        <end position="149"/>
    </location>
</feature>
<evidence type="ECO:0000313" key="2">
    <source>
        <dbReference type="EMBL" id="ABK45244.1"/>
    </source>
</evidence>
<reference evidence="2 3" key="2">
    <citation type="journal article" date="2012" name="Int. J. Syst. Evol. Microbiol.">
        <title>Magnetococcus marinus gen. nov., sp. nov., a marine, magnetotactic bacterium that represents a novel lineage (Magnetococcaceae fam. nov.; Magnetococcales ord. nov.) at the base of the Alphaproteobacteria.</title>
        <authorList>
            <person name="Bazylinski D.A."/>
            <person name="Williams T.J."/>
            <person name="Lefevre C.T."/>
            <person name="Berg R.J."/>
            <person name="Zhang C.L."/>
            <person name="Bowser S.S."/>
            <person name="Dean A.J."/>
            <person name="Beveridge T.J."/>
        </authorList>
    </citation>
    <scope>NUCLEOTIDE SEQUENCE [LARGE SCALE GENOMIC DNA]</scope>
    <source>
        <strain evidence="3">ATCC BAA-1437 / JCM 17883 / MC-1</strain>
    </source>
</reference>
<keyword evidence="3" id="KW-1185">Reference proteome</keyword>
<accession>A0LBA1</accession>
<evidence type="ECO:0000259" key="1">
    <source>
        <dbReference type="Pfam" id="PF21841"/>
    </source>
</evidence>
<dbReference type="AlphaFoldDB" id="A0LBA1"/>
<reference evidence="3" key="1">
    <citation type="journal article" date="2009" name="Appl. Environ. Microbiol.">
        <title>Complete genome sequence of the chemolithoautotrophic marine magnetotactic coccus strain MC-1.</title>
        <authorList>
            <person name="Schubbe S."/>
            <person name="Williams T.J."/>
            <person name="Xie G."/>
            <person name="Kiss H.E."/>
            <person name="Brettin T.S."/>
            <person name="Martinez D."/>
            <person name="Ross C.A."/>
            <person name="Schuler D."/>
            <person name="Cox B.L."/>
            <person name="Nealson K.H."/>
            <person name="Bazylinski D.A."/>
        </authorList>
    </citation>
    <scope>NUCLEOTIDE SEQUENCE [LARGE SCALE GENOMIC DNA]</scope>
    <source>
        <strain evidence="3">ATCC BAA-1437 / JCM 17883 / MC-1</strain>
    </source>
</reference>
<sequence>MINLTHTQQTILKAAAQRPDGSINPLPERIKGGASVKVINALEAKGLIENVSINPPYPNWVLTSAAYQAIGQEPPALPPVENQIIDAMTEETDTPEDLKPGIFSKIAQDHLFIDTLETRNSDSLDFHNVSVWGVQSALEAAFQAGVEAAQRKTPRSRGTRVNSKQATMIEMMKHPQGATLDQITEETGWGSNTIRGAISGTLKKKLGLNVTRAKVDGITTYRITE</sequence>